<proteinExistence type="predicted"/>
<name>A0A9W4MPG0_PENNA</name>
<dbReference type="PANTHER" id="PTHR35186:SF4">
    <property type="entry name" value="PRION-INHIBITION AND PROPAGATION HELO DOMAIN-CONTAINING PROTEIN"/>
    <property type="match status" value="1"/>
</dbReference>
<feature type="chain" id="PRO_5040921709" description="Prion-inhibition and propagation HeLo domain-containing protein" evidence="1">
    <location>
        <begin position="25"/>
        <end position="223"/>
    </location>
</feature>
<dbReference type="AlphaFoldDB" id="A0A9W4MPG0"/>
<dbReference type="EMBL" id="CAJVNV010000046">
    <property type="protein sequence ID" value="CAG7994093.1"/>
    <property type="molecule type" value="Genomic_DNA"/>
</dbReference>
<evidence type="ECO:0000313" key="2">
    <source>
        <dbReference type="EMBL" id="CAG7994093.1"/>
    </source>
</evidence>
<evidence type="ECO:0008006" key="4">
    <source>
        <dbReference type="Google" id="ProtNLM"/>
    </source>
</evidence>
<protein>
    <recommendedName>
        <fullName evidence="4">Prion-inhibition and propagation HeLo domain-containing protein</fullName>
    </recommendedName>
</protein>
<dbReference type="OrthoDB" id="204980at2759"/>
<gene>
    <name evidence="2" type="ORF">PNAL_LOCUS1688</name>
</gene>
<reference evidence="2" key="1">
    <citation type="submission" date="2021-07" db="EMBL/GenBank/DDBJ databases">
        <authorList>
            <person name="Branca A.L. A."/>
        </authorList>
    </citation>
    <scope>NUCLEOTIDE SEQUENCE</scope>
</reference>
<evidence type="ECO:0000313" key="3">
    <source>
        <dbReference type="Proteomes" id="UP001153461"/>
    </source>
</evidence>
<dbReference type="Proteomes" id="UP001153461">
    <property type="component" value="Unassembled WGS sequence"/>
</dbReference>
<dbReference type="PANTHER" id="PTHR35186">
    <property type="entry name" value="ANK_REP_REGION DOMAIN-CONTAINING PROTEIN"/>
    <property type="match status" value="1"/>
</dbReference>
<organism evidence="2 3">
    <name type="scientific">Penicillium nalgiovense</name>
    <dbReference type="NCBI Taxonomy" id="60175"/>
    <lineage>
        <taxon>Eukaryota</taxon>
        <taxon>Fungi</taxon>
        <taxon>Dikarya</taxon>
        <taxon>Ascomycota</taxon>
        <taxon>Pezizomycotina</taxon>
        <taxon>Eurotiomycetes</taxon>
        <taxon>Eurotiomycetidae</taxon>
        <taxon>Eurotiales</taxon>
        <taxon>Aspergillaceae</taxon>
        <taxon>Penicillium</taxon>
    </lineage>
</organism>
<evidence type="ECO:0000256" key="1">
    <source>
        <dbReference type="SAM" id="SignalP"/>
    </source>
</evidence>
<comment type="caution">
    <text evidence="2">The sequence shown here is derived from an EMBL/GenBank/DDBJ whole genome shotgun (WGS) entry which is preliminary data.</text>
</comment>
<sequence>MEAIGVALAVLPLLLNQLDNYVQGLESIKGFRAKRYRRELEGYFTSLGAQQTIFVNHLLRALGGVEYGDEILDLSHNGLGALWMEQSMQSSLKNKSGEASIQIKKFRDILSKSIYSDIFTRIKAANKTLGTLLEQTDYQNTLRKRRTSKAPFMRQKKVHRSARSLHNAIICGKFWKCSCKDRHLVHFVFIPPYVGNLDQQDQNHKDARFRLFLRQIPLSAFLK</sequence>
<keyword evidence="1" id="KW-0732">Signal</keyword>
<feature type="signal peptide" evidence="1">
    <location>
        <begin position="1"/>
        <end position="24"/>
    </location>
</feature>
<accession>A0A9W4MPG0</accession>